<dbReference type="InterPro" id="IPR045851">
    <property type="entry name" value="AMP-bd_C_sf"/>
</dbReference>
<feature type="domain" description="AMP-dependent synthetase/ligase" evidence="4">
    <location>
        <begin position="29"/>
        <end position="436"/>
    </location>
</feature>
<evidence type="ECO:0000256" key="2">
    <source>
        <dbReference type="ARBA" id="ARBA00022598"/>
    </source>
</evidence>
<comment type="caution">
    <text evidence="6">The sequence shown here is derived from an EMBL/GenBank/DDBJ whole genome shotgun (WGS) entry which is preliminary data.</text>
</comment>
<proteinExistence type="inferred from homology"/>
<dbReference type="Proteomes" id="UP000540191">
    <property type="component" value="Unassembled WGS sequence"/>
</dbReference>
<keyword evidence="7" id="KW-1185">Reference proteome</keyword>
<dbReference type="GO" id="GO:0006631">
    <property type="term" value="P:fatty acid metabolic process"/>
    <property type="evidence" value="ECO:0007669"/>
    <property type="project" value="TreeGrafter"/>
</dbReference>
<comment type="similarity">
    <text evidence="1">Belongs to the ATP-dependent AMP-binding enzyme family.</text>
</comment>
<feature type="region of interest" description="Disordered" evidence="3">
    <location>
        <begin position="31"/>
        <end position="50"/>
    </location>
</feature>
<dbReference type="AlphaFoldDB" id="A0A7W7GP82"/>
<evidence type="ECO:0000256" key="3">
    <source>
        <dbReference type="SAM" id="MobiDB-lite"/>
    </source>
</evidence>
<dbReference type="PANTHER" id="PTHR43201:SF5">
    <property type="entry name" value="MEDIUM-CHAIN ACYL-COA LIGASE ACSF2, MITOCHONDRIAL"/>
    <property type="match status" value="1"/>
</dbReference>
<dbReference type="Pfam" id="PF13193">
    <property type="entry name" value="AMP-binding_C"/>
    <property type="match status" value="1"/>
</dbReference>
<dbReference type="FunFam" id="3.40.50.12780:FF:000003">
    <property type="entry name" value="Long-chain-fatty-acid--CoA ligase FadD"/>
    <property type="match status" value="1"/>
</dbReference>
<sequence>MTMTETAAPSCTAGPTDLPLLRQTLSQNLDETAARHPEAPAVIECGPDGTPEGGRTWTFAQLRAESVRVAKALIAAGYAPGDRLGMWSPNVAEWTTLLYGAARAGVILVNLNPVYRSHELTYVVEQCDMAGLVVACPDERMDPPTTARRVAQEGAPALRQLIMLPTPGRIGADSYPHARPDTVPGKAAEAQVQELTWSTLLAGADQVSDAQLAEREAQVHHDDPVNLQYTSGTTGFPKGVTLSHVNILNNGFHIGELLGYTADDVLVIPVPFFHCFGMVIGTMAAVSHGTAQVLPSRGFDPAKTLAAAAATRATSLYGVPTMFISMLAREEARTLDLSRLRTGVMAGSTCPVEVMKQVIDELNMTEVAICYGMTETAPVSTMTRRDDSLARRTETVGRSMPHVETKIVDPSTGEVVPRGATGELCTRGYCVMSGYWDDEQRTAAVLDEHGWMHSGDLASMDEDGYVRIEGRIKDLIIRGGENISPREVEEFLYTHPDIQDVQVVGVPDDKYGEQLLACVILREGAEPLTAEDIKEFSTGRIAHFKVPAYVQVRDAFPMTVSGKVRKVELREQGRDYVAALG</sequence>
<dbReference type="InterPro" id="IPR020845">
    <property type="entry name" value="AMP-binding_CS"/>
</dbReference>
<evidence type="ECO:0000256" key="1">
    <source>
        <dbReference type="ARBA" id="ARBA00006432"/>
    </source>
</evidence>
<dbReference type="InterPro" id="IPR000873">
    <property type="entry name" value="AMP-dep_synth/lig_dom"/>
</dbReference>
<dbReference type="Gene3D" id="3.40.50.12780">
    <property type="entry name" value="N-terminal domain of ligase-like"/>
    <property type="match status" value="1"/>
</dbReference>
<dbReference type="InterPro" id="IPR025110">
    <property type="entry name" value="AMP-bd_C"/>
</dbReference>
<dbReference type="Pfam" id="PF00501">
    <property type="entry name" value="AMP-binding"/>
    <property type="match status" value="1"/>
</dbReference>
<dbReference type="PROSITE" id="PS00455">
    <property type="entry name" value="AMP_BINDING"/>
    <property type="match status" value="1"/>
</dbReference>
<organism evidence="6 7">
    <name type="scientific">Micrococcus cohnii</name>
    <dbReference type="NCBI Taxonomy" id="993416"/>
    <lineage>
        <taxon>Bacteria</taxon>
        <taxon>Bacillati</taxon>
        <taxon>Actinomycetota</taxon>
        <taxon>Actinomycetes</taxon>
        <taxon>Micrococcales</taxon>
        <taxon>Micrococcaceae</taxon>
        <taxon>Micrococcus</taxon>
    </lineage>
</organism>
<gene>
    <name evidence="6" type="ORF">HDA30_001286</name>
</gene>
<protein>
    <submittedName>
        <fullName evidence="6">Fatty-acyl-CoA synthase</fullName>
        <ecNumber evidence="6">6.2.1.-</ecNumber>
    </submittedName>
</protein>
<keyword evidence="2 6" id="KW-0436">Ligase</keyword>
<evidence type="ECO:0000259" key="5">
    <source>
        <dbReference type="Pfam" id="PF13193"/>
    </source>
</evidence>
<feature type="domain" description="AMP-binding enzyme C-terminal" evidence="5">
    <location>
        <begin position="487"/>
        <end position="563"/>
    </location>
</feature>
<dbReference type="SUPFAM" id="SSF56801">
    <property type="entry name" value="Acetyl-CoA synthetase-like"/>
    <property type="match status" value="1"/>
</dbReference>
<dbReference type="EC" id="6.2.1.-" evidence="6"/>
<dbReference type="FunFam" id="3.30.300.30:FF:000008">
    <property type="entry name" value="2,3-dihydroxybenzoate-AMP ligase"/>
    <property type="match status" value="1"/>
</dbReference>
<dbReference type="EMBL" id="JACHNA010000001">
    <property type="protein sequence ID" value="MBB4735778.1"/>
    <property type="molecule type" value="Genomic_DNA"/>
</dbReference>
<dbReference type="GO" id="GO:0031956">
    <property type="term" value="F:medium-chain fatty acid-CoA ligase activity"/>
    <property type="evidence" value="ECO:0007669"/>
    <property type="project" value="TreeGrafter"/>
</dbReference>
<dbReference type="PANTHER" id="PTHR43201">
    <property type="entry name" value="ACYL-COA SYNTHETASE"/>
    <property type="match status" value="1"/>
</dbReference>
<dbReference type="CDD" id="cd05917">
    <property type="entry name" value="FACL_like_2"/>
    <property type="match status" value="1"/>
</dbReference>
<name>A0A7W7GP82_9MICC</name>
<dbReference type="Gene3D" id="3.30.300.30">
    <property type="match status" value="1"/>
</dbReference>
<evidence type="ECO:0000259" key="4">
    <source>
        <dbReference type="Pfam" id="PF00501"/>
    </source>
</evidence>
<dbReference type="InterPro" id="IPR042099">
    <property type="entry name" value="ANL_N_sf"/>
</dbReference>
<accession>A0A7W7GP82</accession>
<evidence type="ECO:0000313" key="7">
    <source>
        <dbReference type="Proteomes" id="UP000540191"/>
    </source>
</evidence>
<reference evidence="6 7" key="1">
    <citation type="submission" date="2020-08" db="EMBL/GenBank/DDBJ databases">
        <title>Sequencing the genomes of 1000 actinobacteria strains.</title>
        <authorList>
            <person name="Klenk H.-P."/>
        </authorList>
    </citation>
    <scope>NUCLEOTIDE SEQUENCE [LARGE SCALE GENOMIC DNA]</scope>
    <source>
        <strain evidence="6 7">DSM 23974</strain>
    </source>
</reference>
<evidence type="ECO:0000313" key="6">
    <source>
        <dbReference type="EMBL" id="MBB4735778.1"/>
    </source>
</evidence>